<keyword evidence="7 8" id="KW-0342">GTP-binding</keyword>
<keyword evidence="8" id="KW-0699">rRNA-binding</keyword>
<dbReference type="GO" id="GO:0005829">
    <property type="term" value="C:cytosol"/>
    <property type="evidence" value="ECO:0007669"/>
    <property type="project" value="TreeGrafter"/>
</dbReference>
<comment type="similarity">
    <text evidence="1 8 9 10">Belongs to the TRAFAC class TrmE-Era-EngA-EngB-Septin-like GTPase superfamily. Era GTPase family.</text>
</comment>
<feature type="binding site" evidence="8">
    <location>
        <begin position="19"/>
        <end position="26"/>
    </location>
    <ligand>
        <name>GTP</name>
        <dbReference type="ChEBI" id="CHEBI:37565"/>
    </ligand>
</feature>
<dbReference type="HAMAP" id="MF_00367">
    <property type="entry name" value="GTPase_Era"/>
    <property type="match status" value="1"/>
</dbReference>
<dbReference type="InterPro" id="IPR027417">
    <property type="entry name" value="P-loop_NTPase"/>
</dbReference>
<gene>
    <name evidence="8 13" type="primary">era</name>
    <name evidence="13" type="ORF">DAMNIGENAA_11710</name>
</gene>
<evidence type="ECO:0000256" key="6">
    <source>
        <dbReference type="ARBA" id="ARBA00022884"/>
    </source>
</evidence>
<feature type="region of interest" description="G2" evidence="9">
    <location>
        <begin position="45"/>
        <end position="49"/>
    </location>
</feature>
<dbReference type="GO" id="GO:0005886">
    <property type="term" value="C:plasma membrane"/>
    <property type="evidence" value="ECO:0007669"/>
    <property type="project" value="UniProtKB-SubCell"/>
</dbReference>
<protein>
    <recommendedName>
        <fullName evidence="2 8">GTPase Era</fullName>
    </recommendedName>
</protein>
<evidence type="ECO:0000256" key="5">
    <source>
        <dbReference type="ARBA" id="ARBA00022741"/>
    </source>
</evidence>
<dbReference type="PANTHER" id="PTHR42698">
    <property type="entry name" value="GTPASE ERA"/>
    <property type="match status" value="1"/>
</dbReference>
<dbReference type="GO" id="GO:0000028">
    <property type="term" value="P:ribosomal small subunit assembly"/>
    <property type="evidence" value="ECO:0007669"/>
    <property type="project" value="TreeGrafter"/>
</dbReference>
<evidence type="ECO:0000313" key="13">
    <source>
        <dbReference type="EMBL" id="GLI33738.1"/>
    </source>
</evidence>
<dbReference type="CDD" id="cd04163">
    <property type="entry name" value="Era"/>
    <property type="match status" value="1"/>
</dbReference>
<feature type="region of interest" description="G3" evidence="9">
    <location>
        <begin position="66"/>
        <end position="69"/>
    </location>
</feature>
<dbReference type="SUPFAM" id="SSF52540">
    <property type="entry name" value="P-loop containing nucleoside triphosphate hydrolases"/>
    <property type="match status" value="1"/>
</dbReference>
<dbReference type="Gene3D" id="3.30.300.20">
    <property type="match status" value="1"/>
</dbReference>
<dbReference type="InterPro" id="IPR004044">
    <property type="entry name" value="KH_dom_type_2"/>
</dbReference>
<comment type="caution">
    <text evidence="13">The sequence shown here is derived from an EMBL/GenBank/DDBJ whole genome shotgun (WGS) entry which is preliminary data.</text>
</comment>
<dbReference type="InterPro" id="IPR006073">
    <property type="entry name" value="GTP-bd"/>
</dbReference>
<dbReference type="Pfam" id="PF07650">
    <property type="entry name" value="KH_2"/>
    <property type="match status" value="1"/>
</dbReference>
<evidence type="ECO:0000313" key="14">
    <source>
        <dbReference type="Proteomes" id="UP001144372"/>
    </source>
</evidence>
<keyword evidence="4" id="KW-0997">Cell inner membrane</keyword>
<dbReference type="Pfam" id="PF01926">
    <property type="entry name" value="MMR_HSR1"/>
    <property type="match status" value="1"/>
</dbReference>
<evidence type="ECO:0000256" key="1">
    <source>
        <dbReference type="ARBA" id="ARBA00007921"/>
    </source>
</evidence>
<comment type="subcellular location">
    <subcellularLocation>
        <location evidence="8">Cytoplasm</location>
    </subcellularLocation>
    <subcellularLocation>
        <location evidence="8">Cell membrane</location>
        <topology evidence="8">Peripheral membrane protein</topology>
    </subcellularLocation>
</comment>
<evidence type="ECO:0000256" key="4">
    <source>
        <dbReference type="ARBA" id="ARBA00022519"/>
    </source>
</evidence>
<dbReference type="NCBIfam" id="TIGR00231">
    <property type="entry name" value="small_GTP"/>
    <property type="match status" value="1"/>
</dbReference>
<dbReference type="EMBL" id="BSDR01000001">
    <property type="protein sequence ID" value="GLI33738.1"/>
    <property type="molecule type" value="Genomic_DNA"/>
</dbReference>
<dbReference type="GO" id="GO:0003924">
    <property type="term" value="F:GTPase activity"/>
    <property type="evidence" value="ECO:0007669"/>
    <property type="project" value="UniProtKB-UniRule"/>
</dbReference>
<dbReference type="SUPFAM" id="SSF54814">
    <property type="entry name" value="Prokaryotic type KH domain (KH-domain type II)"/>
    <property type="match status" value="1"/>
</dbReference>
<feature type="binding site" evidence="8">
    <location>
        <begin position="66"/>
        <end position="70"/>
    </location>
    <ligand>
        <name>GTP</name>
        <dbReference type="ChEBI" id="CHEBI:37565"/>
    </ligand>
</feature>
<keyword evidence="5 8" id="KW-0547">Nucleotide-binding</keyword>
<dbReference type="GO" id="GO:0005525">
    <property type="term" value="F:GTP binding"/>
    <property type="evidence" value="ECO:0007669"/>
    <property type="project" value="UniProtKB-UniRule"/>
</dbReference>
<evidence type="ECO:0000256" key="7">
    <source>
        <dbReference type="ARBA" id="ARBA00023134"/>
    </source>
</evidence>
<accession>A0A9W6FS65</accession>
<dbReference type="CDD" id="cd22534">
    <property type="entry name" value="KH-II_Era"/>
    <property type="match status" value="1"/>
</dbReference>
<feature type="region of interest" description="G5" evidence="9">
    <location>
        <begin position="158"/>
        <end position="160"/>
    </location>
</feature>
<comment type="function">
    <text evidence="8">An essential GTPase that binds both GDP and GTP, with rapid nucleotide exchange. Plays a role in 16S rRNA processing and 30S ribosomal subunit biogenesis and possibly also in cell cycle regulation and energy metabolism.</text>
</comment>
<evidence type="ECO:0000256" key="8">
    <source>
        <dbReference type="HAMAP-Rule" id="MF_00367"/>
    </source>
</evidence>
<feature type="domain" description="KH type-2" evidence="11">
    <location>
        <begin position="210"/>
        <end position="288"/>
    </location>
</feature>
<sequence length="306" mass="34518">MTQDGSAKPFRSGYVALVGAPNVGKSTLLNQMLKEKISITAPKPQTTRNRIRGILTTPESQVVFVDTPGIHRARDQFNKMLVDTALSTLSEVDIIFFLIEAPDANREINAFILENLAKVDTPVILVINKIDLLPNKQALLPIMADYQKRYPFHAIVPVAALSGEGIPALQEEILALLPEGPRYYPEDYLTDQPERFLVAELIREKIFHLVHQEIPYAVAVVVETFKEVPERNRIDIEATIHVEKESQKAIIIGKQGKMLKEIGQKARADIEALLACHVYLGLFVRVQKNWRKDLRLVTEFGYRSES</sequence>
<organism evidence="13 14">
    <name type="scientific">Desulforhabdus amnigena</name>
    <dbReference type="NCBI Taxonomy" id="40218"/>
    <lineage>
        <taxon>Bacteria</taxon>
        <taxon>Pseudomonadati</taxon>
        <taxon>Thermodesulfobacteriota</taxon>
        <taxon>Syntrophobacteria</taxon>
        <taxon>Syntrophobacterales</taxon>
        <taxon>Syntrophobacteraceae</taxon>
        <taxon>Desulforhabdus</taxon>
    </lineage>
</organism>
<dbReference type="NCBIfam" id="TIGR00436">
    <property type="entry name" value="era"/>
    <property type="match status" value="1"/>
</dbReference>
<dbReference type="FunFam" id="3.40.50.300:FF:000094">
    <property type="entry name" value="GTPase Era"/>
    <property type="match status" value="1"/>
</dbReference>
<dbReference type="InterPro" id="IPR005225">
    <property type="entry name" value="Small_GTP-bd"/>
</dbReference>
<dbReference type="NCBIfam" id="NF000908">
    <property type="entry name" value="PRK00089.1"/>
    <property type="match status" value="1"/>
</dbReference>
<dbReference type="FunFam" id="3.30.300.20:FF:000003">
    <property type="entry name" value="GTPase Era"/>
    <property type="match status" value="1"/>
</dbReference>
<dbReference type="GO" id="GO:0043024">
    <property type="term" value="F:ribosomal small subunit binding"/>
    <property type="evidence" value="ECO:0007669"/>
    <property type="project" value="TreeGrafter"/>
</dbReference>
<feature type="region of interest" description="G1" evidence="9">
    <location>
        <begin position="19"/>
        <end position="26"/>
    </location>
</feature>
<name>A0A9W6FS65_9BACT</name>
<dbReference type="PROSITE" id="PS51713">
    <property type="entry name" value="G_ERA"/>
    <property type="match status" value="1"/>
</dbReference>
<evidence type="ECO:0000256" key="2">
    <source>
        <dbReference type="ARBA" id="ARBA00020484"/>
    </source>
</evidence>
<dbReference type="AlphaFoldDB" id="A0A9W6FS65"/>
<dbReference type="Proteomes" id="UP001144372">
    <property type="component" value="Unassembled WGS sequence"/>
</dbReference>
<feature type="domain" description="Era-type G" evidence="12">
    <location>
        <begin position="11"/>
        <end position="179"/>
    </location>
</feature>
<evidence type="ECO:0000259" key="11">
    <source>
        <dbReference type="PROSITE" id="PS50823"/>
    </source>
</evidence>
<dbReference type="InterPro" id="IPR005662">
    <property type="entry name" value="GTPase_Era-like"/>
</dbReference>
<dbReference type="GO" id="GO:0070181">
    <property type="term" value="F:small ribosomal subunit rRNA binding"/>
    <property type="evidence" value="ECO:0007669"/>
    <property type="project" value="UniProtKB-UniRule"/>
</dbReference>
<proteinExistence type="inferred from homology"/>
<keyword evidence="8" id="KW-1003">Cell membrane</keyword>
<dbReference type="PROSITE" id="PS50823">
    <property type="entry name" value="KH_TYPE_2"/>
    <property type="match status" value="1"/>
</dbReference>
<keyword evidence="8" id="KW-0472">Membrane</keyword>
<dbReference type="Gene3D" id="3.40.50.300">
    <property type="entry name" value="P-loop containing nucleotide triphosphate hydrolases"/>
    <property type="match status" value="1"/>
</dbReference>
<comment type="subunit">
    <text evidence="8">Monomer.</text>
</comment>
<dbReference type="PRINTS" id="PR00326">
    <property type="entry name" value="GTP1OBG"/>
</dbReference>
<feature type="region of interest" description="G4" evidence="9">
    <location>
        <begin position="128"/>
        <end position="131"/>
    </location>
</feature>
<reference evidence="13" key="1">
    <citation type="submission" date="2022-12" db="EMBL/GenBank/DDBJ databases">
        <title>Reference genome sequencing for broad-spectrum identification of bacterial and archaeal isolates by mass spectrometry.</title>
        <authorList>
            <person name="Sekiguchi Y."/>
            <person name="Tourlousse D.M."/>
        </authorList>
    </citation>
    <scope>NUCLEOTIDE SEQUENCE</scope>
    <source>
        <strain evidence="13">ASRB1</strain>
    </source>
</reference>
<dbReference type="RefSeq" id="WP_281792907.1">
    <property type="nucleotide sequence ID" value="NZ_BSDR01000001.1"/>
</dbReference>
<dbReference type="InterPro" id="IPR030388">
    <property type="entry name" value="G_ERA_dom"/>
</dbReference>
<keyword evidence="14" id="KW-1185">Reference proteome</keyword>
<feature type="binding site" evidence="8">
    <location>
        <begin position="128"/>
        <end position="131"/>
    </location>
    <ligand>
        <name>GTP</name>
        <dbReference type="ChEBI" id="CHEBI:37565"/>
    </ligand>
</feature>
<keyword evidence="8" id="KW-0963">Cytoplasm</keyword>
<dbReference type="InterPro" id="IPR015946">
    <property type="entry name" value="KH_dom-like_a/b"/>
</dbReference>
<evidence type="ECO:0000256" key="10">
    <source>
        <dbReference type="RuleBase" id="RU003761"/>
    </source>
</evidence>
<dbReference type="InterPro" id="IPR009019">
    <property type="entry name" value="KH_sf_prok-type"/>
</dbReference>
<dbReference type="PANTHER" id="PTHR42698:SF1">
    <property type="entry name" value="GTPASE ERA, MITOCHONDRIAL"/>
    <property type="match status" value="1"/>
</dbReference>
<evidence type="ECO:0000259" key="12">
    <source>
        <dbReference type="PROSITE" id="PS51713"/>
    </source>
</evidence>
<evidence type="ECO:0000256" key="9">
    <source>
        <dbReference type="PROSITE-ProRule" id="PRU01050"/>
    </source>
</evidence>
<evidence type="ECO:0000256" key="3">
    <source>
        <dbReference type="ARBA" id="ARBA00022517"/>
    </source>
</evidence>
<keyword evidence="3 8" id="KW-0690">Ribosome biogenesis</keyword>
<keyword evidence="6 8" id="KW-0694">RNA-binding</keyword>